<dbReference type="InterPro" id="IPR015942">
    <property type="entry name" value="Asp/Glu/hydantoin_racemase"/>
</dbReference>
<accession>A0A0B7GWP5</accession>
<keyword evidence="5 7" id="KW-0413">Isomerase</keyword>
<feature type="active site" description="Proton donor/acceptor" evidence="7">
    <location>
        <position position="78"/>
    </location>
</feature>
<proteinExistence type="inferred from homology"/>
<dbReference type="Pfam" id="PF01177">
    <property type="entry name" value="Asp_Glu_race"/>
    <property type="match status" value="1"/>
</dbReference>
<dbReference type="EMBL" id="CP042817">
    <property type="protein sequence ID" value="QEJ97770.1"/>
    <property type="molecule type" value="Genomic_DNA"/>
</dbReference>
<dbReference type="NCBIfam" id="TIGR00067">
    <property type="entry name" value="glut_race"/>
    <property type="match status" value="1"/>
</dbReference>
<evidence type="ECO:0000256" key="4">
    <source>
        <dbReference type="ARBA" id="ARBA00022984"/>
    </source>
</evidence>
<dbReference type="PROSITE" id="PS00923">
    <property type="entry name" value="ASP_GLU_RACEMASE_1"/>
    <property type="match status" value="1"/>
</dbReference>
<evidence type="ECO:0000313" key="11">
    <source>
        <dbReference type="Proteomes" id="UP000323594"/>
    </source>
</evidence>
<dbReference type="SUPFAM" id="SSF53681">
    <property type="entry name" value="Aspartate/glutamate racemase"/>
    <property type="match status" value="2"/>
</dbReference>
<dbReference type="GO" id="GO:0008881">
    <property type="term" value="F:glutamate racemase activity"/>
    <property type="evidence" value="ECO:0007669"/>
    <property type="project" value="UniProtKB-UniRule"/>
</dbReference>
<dbReference type="GO" id="GO:0009252">
    <property type="term" value="P:peptidoglycan biosynthetic process"/>
    <property type="evidence" value="ECO:0007669"/>
    <property type="project" value="UniProtKB-UniRule"/>
</dbReference>
<keyword evidence="4 7" id="KW-0573">Peptidoglycan synthesis</keyword>
<dbReference type="EC" id="5.1.1.3" evidence="2 7"/>
<dbReference type="RefSeq" id="WP_024752452.1">
    <property type="nucleotide sequence ID" value="NZ_CDNC01000048.1"/>
</dbReference>
<feature type="active site" description="Proton donor/acceptor" evidence="7">
    <location>
        <position position="190"/>
    </location>
</feature>
<dbReference type="GO" id="GO:0071555">
    <property type="term" value="P:cell wall organization"/>
    <property type="evidence" value="ECO:0007669"/>
    <property type="project" value="UniProtKB-KW"/>
</dbReference>
<comment type="similarity">
    <text evidence="7">Belongs to the aspartate/glutamate racemases family.</text>
</comment>
<protein>
    <recommendedName>
        <fullName evidence="2 7">Glutamate racemase</fullName>
        <ecNumber evidence="2 7">5.1.1.3</ecNumber>
    </recommendedName>
</protein>
<dbReference type="EMBL" id="CDNC01000048">
    <property type="protein sequence ID" value="CEM63094.1"/>
    <property type="molecule type" value="Genomic_DNA"/>
</dbReference>
<keyword evidence="6 7" id="KW-0961">Cell wall biogenesis/degradation</keyword>
<evidence type="ECO:0000256" key="7">
    <source>
        <dbReference type="HAMAP-Rule" id="MF_00258"/>
    </source>
</evidence>
<evidence type="ECO:0000256" key="1">
    <source>
        <dbReference type="ARBA" id="ARBA00001602"/>
    </source>
</evidence>
<dbReference type="Gene3D" id="3.40.50.1860">
    <property type="match status" value="2"/>
</dbReference>
<evidence type="ECO:0000313" key="10">
    <source>
        <dbReference type="Proteomes" id="UP000042527"/>
    </source>
</evidence>
<dbReference type="Proteomes" id="UP000323594">
    <property type="component" value="Chromosome"/>
</dbReference>
<comment type="function">
    <text evidence="7">Provides the (R)-glutamate required for cell wall biosynthesis.</text>
</comment>
<dbReference type="Proteomes" id="UP000042527">
    <property type="component" value="Unassembled WGS sequence"/>
</dbReference>
<dbReference type="HAMAP" id="MF_00258">
    <property type="entry name" value="Glu_racemase"/>
    <property type="match status" value="1"/>
</dbReference>
<dbReference type="AlphaFoldDB" id="A0A0B7GWP5"/>
<sequence length="267" mass="30030">MTKKNEQYQYAFIDSGTGGLPYLQYLHELEPDASMVYVADNAHFPYGKKTKEEVIAFASETVEKLIARFNPEIIIVACNTMSVMALDSLRKKFTLPFVGTVPGIKLAVKQSRNKRIGILATERTVCDPYTERLIEEFGSGCYFEKRADQELIAQIEDGLITDSYEEKLKAIQPALEQFKKANTDSIILACTHFLHIEDVFESAAGSDMQIIDTRSGVIHQALRIAPCKKNPDAPPNSCYATAALDTHIEEQYRMYSKLFQLRWGGAL</sequence>
<evidence type="ECO:0000256" key="3">
    <source>
        <dbReference type="ARBA" id="ARBA00022960"/>
    </source>
</evidence>
<reference evidence="9 11" key="3">
    <citation type="submission" date="2019-08" db="EMBL/GenBank/DDBJ databases">
        <authorList>
            <person name="Kuhnert P."/>
        </authorList>
    </citation>
    <scope>NUCLEOTIDE SEQUENCE [LARGE SCALE GENOMIC DNA]</scope>
    <source>
        <strain evidence="9 11">B36.5</strain>
    </source>
</reference>
<evidence type="ECO:0000256" key="5">
    <source>
        <dbReference type="ARBA" id="ARBA00023235"/>
    </source>
</evidence>
<dbReference type="GeneID" id="57753643"/>
<evidence type="ECO:0000256" key="2">
    <source>
        <dbReference type="ARBA" id="ARBA00013090"/>
    </source>
</evidence>
<dbReference type="PANTHER" id="PTHR21198:SF3">
    <property type="entry name" value="GLUTAMATE RACEMASE"/>
    <property type="match status" value="1"/>
</dbReference>
<feature type="binding site" evidence="7">
    <location>
        <begin position="79"/>
        <end position="80"/>
    </location>
    <ligand>
        <name>substrate</name>
    </ligand>
</feature>
<organism evidence="8 10">
    <name type="scientific">Treponema phagedenis</name>
    <dbReference type="NCBI Taxonomy" id="162"/>
    <lineage>
        <taxon>Bacteria</taxon>
        <taxon>Pseudomonadati</taxon>
        <taxon>Spirochaetota</taxon>
        <taxon>Spirochaetia</taxon>
        <taxon>Spirochaetales</taxon>
        <taxon>Treponemataceae</taxon>
        <taxon>Treponema</taxon>
    </lineage>
</organism>
<dbReference type="OrthoDB" id="9801055at2"/>
<evidence type="ECO:0000313" key="8">
    <source>
        <dbReference type="EMBL" id="CEM63094.1"/>
    </source>
</evidence>
<dbReference type="InterPro" id="IPR018187">
    <property type="entry name" value="Asp/Glu_racemase_AS_1"/>
</dbReference>
<dbReference type="PANTHER" id="PTHR21198">
    <property type="entry name" value="GLUTAMATE RACEMASE"/>
    <property type="match status" value="1"/>
</dbReference>
<evidence type="ECO:0000256" key="6">
    <source>
        <dbReference type="ARBA" id="ARBA00023316"/>
    </source>
</evidence>
<reference evidence="8" key="2">
    <citation type="submission" date="2015-01" db="EMBL/GenBank/DDBJ databases">
        <authorList>
            <person name="Xiang T."/>
            <person name="Song Y."/>
            <person name="Huang L."/>
            <person name="Wang B."/>
            <person name="Wu P."/>
        </authorList>
    </citation>
    <scope>NUCLEOTIDE SEQUENCE [LARGE SCALE GENOMIC DNA]</scope>
    <source>
        <strain evidence="8">V1</strain>
    </source>
</reference>
<keyword evidence="3 7" id="KW-0133">Cell shape</keyword>
<comment type="pathway">
    <text evidence="7">Cell wall biogenesis; peptidoglycan biosynthesis.</text>
</comment>
<feature type="binding site" evidence="7">
    <location>
        <begin position="14"/>
        <end position="15"/>
    </location>
    <ligand>
        <name>substrate</name>
    </ligand>
</feature>
<reference evidence="10" key="1">
    <citation type="submission" date="2015-01" db="EMBL/GenBank/DDBJ databases">
        <authorList>
            <person name="Manzoor Shahid"/>
            <person name="Zubair Saima"/>
        </authorList>
    </citation>
    <scope>NUCLEOTIDE SEQUENCE [LARGE SCALE GENOMIC DNA]</scope>
    <source>
        <strain evidence="10">V1</strain>
    </source>
</reference>
<feature type="binding site" evidence="7">
    <location>
        <begin position="191"/>
        <end position="192"/>
    </location>
    <ligand>
        <name>substrate</name>
    </ligand>
</feature>
<dbReference type="UniPathway" id="UPA00219"/>
<name>A0A0B7GWP5_TREPH</name>
<dbReference type="GO" id="GO:0008360">
    <property type="term" value="P:regulation of cell shape"/>
    <property type="evidence" value="ECO:0007669"/>
    <property type="project" value="UniProtKB-KW"/>
</dbReference>
<dbReference type="InterPro" id="IPR004391">
    <property type="entry name" value="Glu_race"/>
</dbReference>
<feature type="binding site" evidence="7">
    <location>
        <begin position="46"/>
        <end position="47"/>
    </location>
    <ligand>
        <name>substrate</name>
    </ligand>
</feature>
<evidence type="ECO:0000313" key="9">
    <source>
        <dbReference type="EMBL" id="QEJ97770.1"/>
    </source>
</evidence>
<gene>
    <name evidence="7 8" type="primary">murI</name>
    <name evidence="9" type="ORF">FUT82_07010</name>
    <name evidence="8" type="ORF">TPHV1_60082</name>
</gene>
<dbReference type="InterPro" id="IPR001920">
    <property type="entry name" value="Asp/Glu_race"/>
</dbReference>
<keyword evidence="10" id="KW-1185">Reference proteome</keyword>
<comment type="catalytic activity">
    <reaction evidence="1 7">
        <text>L-glutamate = D-glutamate</text>
        <dbReference type="Rhea" id="RHEA:12813"/>
        <dbReference type="ChEBI" id="CHEBI:29985"/>
        <dbReference type="ChEBI" id="CHEBI:29986"/>
        <dbReference type="EC" id="5.1.1.3"/>
    </reaction>
</comment>